<accession>A0ABP7CAA4</accession>
<evidence type="ECO:0000259" key="3">
    <source>
        <dbReference type="Pfam" id="PF04183"/>
    </source>
</evidence>
<evidence type="ECO:0000313" key="5">
    <source>
        <dbReference type="EMBL" id="GAA3682467.1"/>
    </source>
</evidence>
<reference evidence="6" key="1">
    <citation type="journal article" date="2019" name="Int. J. Syst. Evol. Microbiol.">
        <title>The Global Catalogue of Microorganisms (GCM) 10K type strain sequencing project: providing services to taxonomists for standard genome sequencing and annotation.</title>
        <authorList>
            <consortium name="The Broad Institute Genomics Platform"/>
            <consortium name="The Broad Institute Genome Sequencing Center for Infectious Disease"/>
            <person name="Wu L."/>
            <person name="Ma J."/>
        </authorList>
    </citation>
    <scope>NUCLEOTIDE SEQUENCE [LARGE SCALE GENOMIC DNA]</scope>
    <source>
        <strain evidence="6">JCM 16904</strain>
    </source>
</reference>
<evidence type="ECO:0000313" key="6">
    <source>
        <dbReference type="Proteomes" id="UP001500902"/>
    </source>
</evidence>
<dbReference type="Pfam" id="PF04183">
    <property type="entry name" value="IucA_IucC"/>
    <property type="match status" value="1"/>
</dbReference>
<feature type="domain" description="Aerobactin siderophore biosynthesis IucA/IucC-like C-terminal" evidence="4">
    <location>
        <begin position="325"/>
        <end position="457"/>
    </location>
</feature>
<evidence type="ECO:0000259" key="4">
    <source>
        <dbReference type="Pfam" id="PF06276"/>
    </source>
</evidence>
<feature type="domain" description="Aerobactin siderophore biosynthesis IucA/IucC N-terminal" evidence="3">
    <location>
        <begin position="122"/>
        <end position="307"/>
    </location>
</feature>
<evidence type="ECO:0000256" key="2">
    <source>
        <dbReference type="ARBA" id="ARBA00007832"/>
    </source>
</evidence>
<comment type="similarity">
    <text evidence="2">Belongs to the IucA/IucC family.</text>
</comment>
<proteinExistence type="inferred from homology"/>
<keyword evidence="6" id="KW-1185">Reference proteome</keyword>
<name>A0ABP7CAA4_9ACTN</name>
<dbReference type="InterPro" id="IPR022770">
    <property type="entry name" value="IucA/IucC-like_C"/>
</dbReference>
<comment type="caution">
    <text evidence="5">The sequence shown here is derived from an EMBL/GenBank/DDBJ whole genome shotgun (WGS) entry which is preliminary data.</text>
</comment>
<protein>
    <submittedName>
        <fullName evidence="5">IucA/IucC family protein</fullName>
    </submittedName>
</protein>
<dbReference type="InterPro" id="IPR007310">
    <property type="entry name" value="Aerobactin_biosyn_IucA/IucC_N"/>
</dbReference>
<comment type="pathway">
    <text evidence="1">Siderophore biosynthesis.</text>
</comment>
<dbReference type="RefSeq" id="WP_344883735.1">
    <property type="nucleotide sequence ID" value="NZ_BAAAZP010000099.1"/>
</dbReference>
<gene>
    <name evidence="5" type="ORF">GCM10022224_053590</name>
</gene>
<dbReference type="InterPro" id="IPR037455">
    <property type="entry name" value="LucA/IucC-like"/>
</dbReference>
<dbReference type="EMBL" id="BAAAZP010000099">
    <property type="protein sequence ID" value="GAA3682467.1"/>
    <property type="molecule type" value="Genomic_DNA"/>
</dbReference>
<organism evidence="5 6">
    <name type="scientific">Nonomuraea antimicrobica</name>
    <dbReference type="NCBI Taxonomy" id="561173"/>
    <lineage>
        <taxon>Bacteria</taxon>
        <taxon>Bacillati</taxon>
        <taxon>Actinomycetota</taxon>
        <taxon>Actinomycetes</taxon>
        <taxon>Streptosporangiales</taxon>
        <taxon>Streptosporangiaceae</taxon>
        <taxon>Nonomuraea</taxon>
    </lineage>
</organism>
<dbReference type="PANTHER" id="PTHR34384:SF5">
    <property type="entry name" value="L-2,3-DIAMINOPROPANOATE--CITRATE LIGASE"/>
    <property type="match status" value="1"/>
</dbReference>
<evidence type="ECO:0000256" key="1">
    <source>
        <dbReference type="ARBA" id="ARBA00004924"/>
    </source>
</evidence>
<sequence>MSSSREAYLAARVLDTLLRENYGGLAARVTRTSRGPGLLLADGRWVRLSTGAPFQDLAVAADELLGLEQVLETLVEVSDPADSEGVAAFFEECVAALAALELHDGVAGEVLRGRPSYETLAAFVDHPLYPTSRARMGLSEGELLAYAPEFAPAFELRWAAVPRAALAPGSALRLPADVTPPPGTGEVLFPVHPLTADEVRKIDGVRMLDEPALTVRPTLSMRTVELTPRLHLKLPLPISTLGARNRRSIKPGTLADGARAELLLRELAGPGVVLADEQTYAQTGHEYLAWMVRRLPAGKIVPVAALAAPGVLDELGDELGDVLPDYLRLLLRWNVRLFVRYGVALEAHQQNLALLFRDGRMRLLVKDNDGLLASPARLRAAGIAVPDFADERMLNDDPHALADVFVTITLHLAAAAVAFGALPPARAATLLRDTLAAALDEYGDDPVARLLRARTLDAARLTGKSMITAGTLVSKERSGARDVNKFYGTSGPNYLRRA</sequence>
<dbReference type="Pfam" id="PF06276">
    <property type="entry name" value="FhuF"/>
    <property type="match status" value="1"/>
</dbReference>
<dbReference type="Proteomes" id="UP001500902">
    <property type="component" value="Unassembled WGS sequence"/>
</dbReference>
<dbReference type="Gene3D" id="1.10.510.40">
    <property type="match status" value="1"/>
</dbReference>
<dbReference type="PANTHER" id="PTHR34384">
    <property type="entry name" value="L-2,3-DIAMINOPROPANOATE--CITRATE LIGASE"/>
    <property type="match status" value="1"/>
</dbReference>